<keyword evidence="3" id="KW-1185">Reference proteome</keyword>
<feature type="compositionally biased region" description="Low complexity" evidence="1">
    <location>
        <begin position="59"/>
        <end position="70"/>
    </location>
</feature>
<accession>A0A1Y1HRY2</accession>
<sequence length="154" mass="17678">MAGNKKEPWKKDLPQVTKSLVVDSEWRFKVPAVLPARKGTRRVPVPRSMATPQLVQQTPSPSSASAPSSSEQLERLCRRCNKYFSPARNSPQSCRFHRKEFVCRWHDDQRRYYELGPDEPPYAAKFYDCCNAEDINAPGCATSKHITYDDLEED</sequence>
<dbReference type="OrthoDB" id="73371at2759"/>
<dbReference type="Proteomes" id="UP000054558">
    <property type="component" value="Unassembled WGS sequence"/>
</dbReference>
<name>A0A1Y1HRY2_KLENI</name>
<dbReference type="PANTHER" id="PTHR35106:SF1">
    <property type="entry name" value="CHORD DOMAIN-CONTAINING PROTEIN"/>
    <property type="match status" value="1"/>
</dbReference>
<dbReference type="PANTHER" id="PTHR35106">
    <property type="entry name" value="BNAA07G25190D PROTEIN"/>
    <property type="match status" value="1"/>
</dbReference>
<dbReference type="EMBL" id="DF237028">
    <property type="protein sequence ID" value="GAQ81395.1"/>
    <property type="molecule type" value="Genomic_DNA"/>
</dbReference>
<protein>
    <submittedName>
        <fullName evidence="2">Uncharacterized protein</fullName>
    </submittedName>
</protein>
<dbReference type="AlphaFoldDB" id="A0A1Y1HRY2"/>
<proteinExistence type="predicted"/>
<dbReference type="OMA" id="HVIPYAN"/>
<gene>
    <name evidence="2" type="ORF">KFL_000790200</name>
</gene>
<evidence type="ECO:0000313" key="3">
    <source>
        <dbReference type="Proteomes" id="UP000054558"/>
    </source>
</evidence>
<reference evidence="2 3" key="1">
    <citation type="journal article" date="2014" name="Nat. Commun.">
        <title>Klebsormidium flaccidum genome reveals primary factors for plant terrestrial adaptation.</title>
        <authorList>
            <person name="Hori K."/>
            <person name="Maruyama F."/>
            <person name="Fujisawa T."/>
            <person name="Togashi T."/>
            <person name="Yamamoto N."/>
            <person name="Seo M."/>
            <person name="Sato S."/>
            <person name="Yamada T."/>
            <person name="Mori H."/>
            <person name="Tajima N."/>
            <person name="Moriyama T."/>
            <person name="Ikeuchi M."/>
            <person name="Watanabe M."/>
            <person name="Wada H."/>
            <person name="Kobayashi K."/>
            <person name="Saito M."/>
            <person name="Masuda T."/>
            <person name="Sasaki-Sekimoto Y."/>
            <person name="Mashiguchi K."/>
            <person name="Awai K."/>
            <person name="Shimojima M."/>
            <person name="Masuda S."/>
            <person name="Iwai M."/>
            <person name="Nobusawa T."/>
            <person name="Narise T."/>
            <person name="Kondo S."/>
            <person name="Saito H."/>
            <person name="Sato R."/>
            <person name="Murakawa M."/>
            <person name="Ihara Y."/>
            <person name="Oshima-Yamada Y."/>
            <person name="Ohtaka K."/>
            <person name="Satoh M."/>
            <person name="Sonobe K."/>
            <person name="Ishii M."/>
            <person name="Ohtani R."/>
            <person name="Kanamori-Sato M."/>
            <person name="Honoki R."/>
            <person name="Miyazaki D."/>
            <person name="Mochizuki H."/>
            <person name="Umetsu J."/>
            <person name="Higashi K."/>
            <person name="Shibata D."/>
            <person name="Kamiya Y."/>
            <person name="Sato N."/>
            <person name="Nakamura Y."/>
            <person name="Tabata S."/>
            <person name="Ida S."/>
            <person name="Kurokawa K."/>
            <person name="Ohta H."/>
        </authorList>
    </citation>
    <scope>NUCLEOTIDE SEQUENCE [LARGE SCALE GENOMIC DNA]</scope>
    <source>
        <strain evidence="2 3">NIES-2285</strain>
    </source>
</reference>
<evidence type="ECO:0000256" key="1">
    <source>
        <dbReference type="SAM" id="MobiDB-lite"/>
    </source>
</evidence>
<evidence type="ECO:0000313" key="2">
    <source>
        <dbReference type="EMBL" id="GAQ81395.1"/>
    </source>
</evidence>
<organism evidence="2 3">
    <name type="scientific">Klebsormidium nitens</name>
    <name type="common">Green alga</name>
    <name type="synonym">Ulothrix nitens</name>
    <dbReference type="NCBI Taxonomy" id="105231"/>
    <lineage>
        <taxon>Eukaryota</taxon>
        <taxon>Viridiplantae</taxon>
        <taxon>Streptophyta</taxon>
        <taxon>Klebsormidiophyceae</taxon>
        <taxon>Klebsormidiales</taxon>
        <taxon>Klebsormidiaceae</taxon>
        <taxon>Klebsormidium</taxon>
    </lineage>
</organism>
<feature type="region of interest" description="Disordered" evidence="1">
    <location>
        <begin position="37"/>
        <end position="70"/>
    </location>
</feature>